<feature type="transmembrane region" description="Helical" evidence="5">
    <location>
        <begin position="54"/>
        <end position="72"/>
    </location>
</feature>
<dbReference type="InterPro" id="IPR020912">
    <property type="entry name" value="UPF0295"/>
</dbReference>
<evidence type="ECO:0000256" key="2">
    <source>
        <dbReference type="ARBA" id="ARBA00022692"/>
    </source>
</evidence>
<dbReference type="GO" id="GO:0005886">
    <property type="term" value="C:plasma membrane"/>
    <property type="evidence" value="ECO:0007669"/>
    <property type="project" value="UniProtKB-SubCell"/>
</dbReference>
<evidence type="ECO:0000313" key="7">
    <source>
        <dbReference type="Proteomes" id="UP000075288"/>
    </source>
</evidence>
<dbReference type="Pfam" id="PF11023">
    <property type="entry name" value="DUF2614"/>
    <property type="match status" value="1"/>
</dbReference>
<dbReference type="PATRIC" id="fig|1398.26.peg.166"/>
<dbReference type="Proteomes" id="UP000075288">
    <property type="component" value="Unassembled WGS sequence"/>
</dbReference>
<keyword evidence="3 5" id="KW-1133">Transmembrane helix</keyword>
<dbReference type="NCBIfam" id="NF002796">
    <property type="entry name" value="PRK02935.1"/>
    <property type="match status" value="1"/>
</dbReference>
<feature type="transmembrane region" description="Helical" evidence="5">
    <location>
        <begin position="78"/>
        <end position="100"/>
    </location>
</feature>
<comment type="similarity">
    <text evidence="5">Belongs to the UPF0295 family.</text>
</comment>
<proteinExistence type="inferred from homology"/>
<evidence type="ECO:0000256" key="1">
    <source>
        <dbReference type="ARBA" id="ARBA00022475"/>
    </source>
</evidence>
<comment type="caution">
    <text evidence="6">The sequence shown here is derived from an EMBL/GenBank/DDBJ whole genome shotgun (WGS) entry which is preliminary data.</text>
</comment>
<dbReference type="HAMAP" id="MF_01502">
    <property type="entry name" value="UPF0295"/>
    <property type="match status" value="1"/>
</dbReference>
<organism evidence="6 7">
    <name type="scientific">Heyndrickxia coagulans</name>
    <name type="common">Weizmannia coagulans</name>
    <dbReference type="NCBI Taxonomy" id="1398"/>
    <lineage>
        <taxon>Bacteria</taxon>
        <taxon>Bacillati</taxon>
        <taxon>Bacillota</taxon>
        <taxon>Bacilli</taxon>
        <taxon>Bacillales</taxon>
        <taxon>Bacillaceae</taxon>
        <taxon>Heyndrickxia</taxon>
    </lineage>
</organism>
<protein>
    <recommendedName>
        <fullName evidence="5">UPF0295 protein B4098_1988</fullName>
    </recommendedName>
</protein>
<name>A0A150JVY6_HEYCO</name>
<sequence length="157" mass="17973">MNVFLQIPGNPLQIFATNFSILHSFFFRQLCYIKKKGGMVLAKYSSKINKIRTFALSLIFAGFIVMYTGLFFRAHPVVVTLFMLFGLFFILLSTVVYFWIGMFSTKAVQVICPGCGKPTKMLGRVDICMHCNEPLTLDPELEGKAFDESYNRKRLQK</sequence>
<keyword evidence="2 5" id="KW-0812">Transmembrane</keyword>
<keyword evidence="1 5" id="KW-1003">Cell membrane</keyword>
<accession>A0A150JVY6</accession>
<comment type="subcellular location">
    <subcellularLocation>
        <location evidence="5">Cell membrane</location>
        <topology evidence="5">Multi-pass membrane protein</topology>
    </subcellularLocation>
</comment>
<keyword evidence="4 5" id="KW-0472">Membrane</keyword>
<evidence type="ECO:0000256" key="4">
    <source>
        <dbReference type="ARBA" id="ARBA00023136"/>
    </source>
</evidence>
<comment type="caution">
    <text evidence="5">Lacks conserved residue(s) required for the propagation of feature annotation.</text>
</comment>
<feature type="transmembrane region" description="Helical" evidence="5">
    <location>
        <begin position="12"/>
        <end position="33"/>
    </location>
</feature>
<evidence type="ECO:0000313" key="6">
    <source>
        <dbReference type="EMBL" id="KYC61433.1"/>
    </source>
</evidence>
<reference evidence="6 7" key="1">
    <citation type="submission" date="2016-01" db="EMBL/GenBank/DDBJ databases">
        <title>Genome Sequences of Twelve Sporeforming Bacillus Species Isolated from Foods.</title>
        <authorList>
            <person name="Berendsen E.M."/>
            <person name="Wells-Bennik M.H."/>
            <person name="Krawcyk A.O."/>
            <person name="De Jong A."/>
            <person name="Holsappel S."/>
            <person name="Eijlander R.T."/>
            <person name="Kuipers O.P."/>
        </authorList>
    </citation>
    <scope>NUCLEOTIDE SEQUENCE [LARGE SCALE GENOMIC DNA]</scope>
    <source>
        <strain evidence="6 7">B4098</strain>
    </source>
</reference>
<gene>
    <name evidence="6" type="ORF">B4098_1988</name>
</gene>
<evidence type="ECO:0000256" key="3">
    <source>
        <dbReference type="ARBA" id="ARBA00022989"/>
    </source>
</evidence>
<evidence type="ECO:0000256" key="5">
    <source>
        <dbReference type="HAMAP-Rule" id="MF_01502"/>
    </source>
</evidence>
<dbReference type="EMBL" id="LQYG01000069">
    <property type="protein sequence ID" value="KYC61433.1"/>
    <property type="molecule type" value="Genomic_DNA"/>
</dbReference>
<dbReference type="AlphaFoldDB" id="A0A150JVY6"/>